<keyword evidence="3" id="KW-1185">Reference proteome</keyword>
<reference evidence="2 3" key="1">
    <citation type="submission" date="2020-08" db="EMBL/GenBank/DDBJ databases">
        <title>Genomic Encyclopedia of Type Strains, Phase III (KMG-III): the genomes of soil and plant-associated and newly described type strains.</title>
        <authorList>
            <person name="Whitman W."/>
        </authorList>
    </citation>
    <scope>NUCLEOTIDE SEQUENCE [LARGE SCALE GENOMIC DNA]</scope>
    <source>
        <strain evidence="2 3">SFB5A</strain>
    </source>
</reference>
<accession>A0A7W7TU14</accession>
<dbReference type="AlphaFoldDB" id="A0A7W7TU14"/>
<feature type="signal peptide" evidence="1">
    <location>
        <begin position="1"/>
        <end position="21"/>
    </location>
</feature>
<feature type="chain" id="PRO_5038557417" description="Tachylectin 2 domain-containing protein" evidence="1">
    <location>
        <begin position="22"/>
        <end position="432"/>
    </location>
</feature>
<dbReference type="EMBL" id="JACHJY010000001">
    <property type="protein sequence ID" value="MBB4979349.1"/>
    <property type="molecule type" value="Genomic_DNA"/>
</dbReference>
<proteinExistence type="predicted"/>
<comment type="caution">
    <text evidence="2">The sequence shown here is derived from an EMBL/GenBank/DDBJ whole genome shotgun (WGS) entry which is preliminary data.</text>
</comment>
<name>A0A7W7TU14_9ACTN</name>
<gene>
    <name evidence="2" type="ORF">GGE06_000237</name>
</gene>
<protein>
    <recommendedName>
        <fullName evidence="4">Tachylectin 2 domain-containing protein</fullName>
    </recommendedName>
</protein>
<dbReference type="Proteomes" id="UP000582643">
    <property type="component" value="Unassembled WGS sequence"/>
</dbReference>
<evidence type="ECO:0008006" key="4">
    <source>
        <dbReference type="Google" id="ProtNLM"/>
    </source>
</evidence>
<evidence type="ECO:0000256" key="1">
    <source>
        <dbReference type="SAM" id="SignalP"/>
    </source>
</evidence>
<dbReference type="RefSeq" id="WP_184929831.1">
    <property type="nucleotide sequence ID" value="NZ_JACHJY010000001.1"/>
</dbReference>
<sequence>MRAGLVLATALVAGIAPVALGGAAAAAAPAVNRAEAAVEPGAVVQDGGPAKVWAGEEGPGTIRFRANVPAGVTGPVTATLGFGKPVSTWPAAGEPYRIAAGLRTTASVNGSDPVPVSWYPARDDDQEPIDVVLPAVEARSTLDYAVTLDLASSSAWFGSFYLSVTLKDAQGNVVSQGKADVDVVLGTPEAALRGAVHARDKDGVLWRYEATGATDGKLTARKRVGGGWGVYTAIVPFGARTTADGQGDLVARDKDGVLWFYKGSGDPDAPFKPRVRVDDGWNTYTAIAASGYGLVARDKDGVLWNLPRGDATTFWPRVRIGGGWNAYTRITGYADGLVARDAAGVLWKYNARTVAWSPSTPFDARAKVGGGWNVYNTLVGTEDLGRWNGLDLLARTTGGELYAYKGKASGFGHVPTTRTRVGWGWGIYNIVI</sequence>
<evidence type="ECO:0000313" key="3">
    <source>
        <dbReference type="Proteomes" id="UP000582643"/>
    </source>
</evidence>
<evidence type="ECO:0000313" key="2">
    <source>
        <dbReference type="EMBL" id="MBB4979349.1"/>
    </source>
</evidence>
<dbReference type="Gene3D" id="2.115.10.10">
    <property type="entry name" value="Tachylectin 2"/>
    <property type="match status" value="1"/>
</dbReference>
<organism evidence="2 3">
    <name type="scientific">Streptomyces nymphaeiformis</name>
    <dbReference type="NCBI Taxonomy" id="2663842"/>
    <lineage>
        <taxon>Bacteria</taxon>
        <taxon>Bacillati</taxon>
        <taxon>Actinomycetota</taxon>
        <taxon>Actinomycetes</taxon>
        <taxon>Kitasatosporales</taxon>
        <taxon>Streptomycetaceae</taxon>
        <taxon>Streptomyces</taxon>
    </lineage>
</organism>
<keyword evidence="1" id="KW-0732">Signal</keyword>